<keyword evidence="5 11" id="KW-0812">Transmembrane</keyword>
<comment type="caution">
    <text evidence="11">Lacks conserved residue(s) required for the propagation of feature annotation.</text>
</comment>
<dbReference type="HAMAP" id="MF_01396">
    <property type="entry name" value="ATP_synth_c_bact"/>
    <property type="match status" value="1"/>
</dbReference>
<comment type="similarity">
    <text evidence="2 11">Belongs to the ATPase C chain family.</text>
</comment>
<feature type="site" description="Reversibly protonated during proton transport" evidence="11">
    <location>
        <position position="52"/>
    </location>
</feature>
<dbReference type="GO" id="GO:0033177">
    <property type="term" value="C:proton-transporting two-sector ATPase complex, proton-transporting domain"/>
    <property type="evidence" value="ECO:0007669"/>
    <property type="project" value="InterPro"/>
</dbReference>
<evidence type="ECO:0000256" key="9">
    <source>
        <dbReference type="ARBA" id="ARBA00023121"/>
    </source>
</evidence>
<dbReference type="InterPro" id="IPR020537">
    <property type="entry name" value="ATP_synth_F0_csu_DDCD_BS"/>
</dbReference>
<dbReference type="EMBL" id="JYGM01000001">
    <property type="protein sequence ID" value="KJQ65487.1"/>
    <property type="molecule type" value="Genomic_DNA"/>
</dbReference>
<dbReference type="InterPro" id="IPR038662">
    <property type="entry name" value="ATP_synth_F0_csu_sf"/>
</dbReference>
<gene>
    <name evidence="11 13" type="primary">atpE</name>
    <name evidence="13" type="ORF">TZ87_00616</name>
</gene>
<evidence type="ECO:0000256" key="7">
    <source>
        <dbReference type="ARBA" id="ARBA00022989"/>
    </source>
</evidence>
<dbReference type="InterPro" id="IPR035921">
    <property type="entry name" value="F/V-ATP_Csub_sf"/>
</dbReference>
<evidence type="ECO:0000256" key="6">
    <source>
        <dbReference type="ARBA" id="ARBA00022781"/>
    </source>
</evidence>
<dbReference type="Gene3D" id="1.20.20.10">
    <property type="entry name" value="F1F0 ATP synthase subunit C"/>
    <property type="match status" value="1"/>
</dbReference>
<dbReference type="OrthoDB" id="2357540at2"/>
<dbReference type="RefSeq" id="WP_045591509.1">
    <property type="nucleotide sequence ID" value="NZ_JYGM01000001.1"/>
</dbReference>
<dbReference type="GO" id="GO:0046933">
    <property type="term" value="F:proton-transporting ATP synthase activity, rotational mechanism"/>
    <property type="evidence" value="ECO:0007669"/>
    <property type="project" value="UniProtKB-UniRule"/>
</dbReference>
<dbReference type="Proteomes" id="UP000033657">
    <property type="component" value="Unassembled WGS sequence"/>
</dbReference>
<keyword evidence="6 11" id="KW-0375">Hydrogen ion transport</keyword>
<dbReference type="PATRIC" id="fig|28037.209.peg.615"/>
<keyword evidence="11" id="KW-1003">Cell membrane</keyword>
<accession>A0A0F2D394</accession>
<evidence type="ECO:0000256" key="4">
    <source>
        <dbReference type="ARBA" id="ARBA00022547"/>
    </source>
</evidence>
<dbReference type="GO" id="GO:0016787">
    <property type="term" value="F:hydrolase activity"/>
    <property type="evidence" value="ECO:0007669"/>
    <property type="project" value="UniProtKB-KW"/>
</dbReference>
<dbReference type="InterPro" id="IPR002379">
    <property type="entry name" value="ATPase_proteolipid_c-like_dom"/>
</dbReference>
<organism evidence="13 14">
    <name type="scientific">Streptococcus oralis subsp. oralis</name>
    <dbReference type="NCBI Taxonomy" id="1891914"/>
    <lineage>
        <taxon>Bacteria</taxon>
        <taxon>Bacillati</taxon>
        <taxon>Bacillota</taxon>
        <taxon>Bacilli</taxon>
        <taxon>Lactobacillales</taxon>
        <taxon>Streptococcaceae</taxon>
        <taxon>Streptococcus</taxon>
    </lineage>
</organism>
<evidence type="ECO:0000313" key="14">
    <source>
        <dbReference type="Proteomes" id="UP000033657"/>
    </source>
</evidence>
<evidence type="ECO:0000256" key="8">
    <source>
        <dbReference type="ARBA" id="ARBA00023065"/>
    </source>
</evidence>
<comment type="function">
    <text evidence="11">Key component of the F(0) channel; it plays a direct role in translocation across the membrane. A homomeric c-ring of between 10-14 subunits forms the central stalk rotor element with the F(1) delta and epsilon subunits.</text>
</comment>
<keyword evidence="11" id="KW-0066">ATP synthesis</keyword>
<evidence type="ECO:0000256" key="10">
    <source>
        <dbReference type="ARBA" id="ARBA00023136"/>
    </source>
</evidence>
<evidence type="ECO:0000256" key="3">
    <source>
        <dbReference type="ARBA" id="ARBA00022448"/>
    </source>
</evidence>
<dbReference type="SUPFAM" id="SSF81333">
    <property type="entry name" value="F1F0 ATP synthase subunit C"/>
    <property type="match status" value="1"/>
</dbReference>
<dbReference type="CDD" id="cd18121">
    <property type="entry name" value="ATP-synt_Fo_c"/>
    <property type="match status" value="1"/>
</dbReference>
<dbReference type="Pfam" id="PF00137">
    <property type="entry name" value="ATP-synt_C"/>
    <property type="match status" value="1"/>
</dbReference>
<name>A0A0F2D394_STROR</name>
<keyword evidence="9 11" id="KW-0446">Lipid-binding</keyword>
<keyword evidence="4 11" id="KW-0138">CF(0)</keyword>
<dbReference type="NCBIfam" id="NF009997">
    <property type="entry name" value="PRK13467.1"/>
    <property type="match status" value="1"/>
</dbReference>
<dbReference type="AlphaFoldDB" id="A0A0F2D394"/>
<keyword evidence="13" id="KW-0378">Hydrolase</keyword>
<comment type="caution">
    <text evidence="13">The sequence shown here is derived from an EMBL/GenBank/DDBJ whole genome shotgun (WGS) entry which is preliminary data.</text>
</comment>
<feature type="transmembrane region" description="Helical" evidence="11">
    <location>
        <begin position="42"/>
        <end position="65"/>
    </location>
</feature>
<proteinExistence type="inferred from homology"/>
<keyword evidence="3 11" id="KW-0813">Transport</keyword>
<evidence type="ECO:0000256" key="2">
    <source>
        <dbReference type="ARBA" id="ARBA00006704"/>
    </source>
</evidence>
<dbReference type="GO" id="GO:0005886">
    <property type="term" value="C:plasma membrane"/>
    <property type="evidence" value="ECO:0007669"/>
    <property type="project" value="UniProtKB-SubCell"/>
</dbReference>
<comment type="subcellular location">
    <subcellularLocation>
        <location evidence="11">Cell membrane</location>
        <topology evidence="11">Multi-pass membrane protein</topology>
    </subcellularLocation>
    <subcellularLocation>
        <location evidence="1">Membrane</location>
        <topology evidence="1">Multi-pass membrane protein</topology>
    </subcellularLocation>
</comment>
<reference evidence="13 14" key="1">
    <citation type="submission" date="2015-02" db="EMBL/GenBank/DDBJ databases">
        <title>Evolution of amylase-binding proteins of oral streptococcal species.</title>
        <authorList>
            <person name="Haase E.M."/>
        </authorList>
    </citation>
    <scope>NUCLEOTIDE SEQUENCE [LARGE SCALE GENOMIC DNA]</scope>
    <source>
        <strain evidence="13 14">COL85/1862</strain>
    </source>
</reference>
<evidence type="ECO:0000313" key="13">
    <source>
        <dbReference type="EMBL" id="KJQ65487.1"/>
    </source>
</evidence>
<dbReference type="InterPro" id="IPR000454">
    <property type="entry name" value="ATP_synth_F0_csu"/>
</dbReference>
<keyword evidence="10 11" id="KW-0472">Membrane</keyword>
<feature type="domain" description="V-ATPase proteolipid subunit C-like" evidence="12">
    <location>
        <begin position="8"/>
        <end position="65"/>
    </location>
</feature>
<keyword evidence="7 11" id="KW-1133">Transmembrane helix</keyword>
<comment type="function">
    <text evidence="11">F(1)F(0) ATP synthase produces ATP from ADP in the presence of a proton or sodium gradient. F-type ATPases consist of two structural domains, F(1) containing the extramembraneous catalytic core and F(0) containing the membrane proton channel, linked together by a central stalk and a peripheral stalk. During catalysis, ATP synthesis in the catalytic domain of F(1) is coupled via a rotary mechanism of the central stalk subunits to proton translocation.</text>
</comment>
<protein>
    <recommendedName>
        <fullName evidence="11">ATP synthase subunit c</fullName>
    </recommendedName>
    <alternativeName>
        <fullName evidence="11">ATP synthase F(0) sector subunit c</fullName>
    </alternativeName>
    <alternativeName>
        <fullName evidence="11">F-type ATPase subunit c</fullName>
        <shortName evidence="11">F-ATPase subunit c</shortName>
    </alternativeName>
    <alternativeName>
        <fullName evidence="11">Lipid-binding protein</fullName>
    </alternativeName>
</protein>
<dbReference type="GO" id="GO:0045259">
    <property type="term" value="C:proton-transporting ATP synthase complex"/>
    <property type="evidence" value="ECO:0007669"/>
    <property type="project" value="UniProtKB-KW"/>
</dbReference>
<dbReference type="GO" id="GO:0008289">
    <property type="term" value="F:lipid binding"/>
    <property type="evidence" value="ECO:0007669"/>
    <property type="project" value="UniProtKB-KW"/>
</dbReference>
<evidence type="ECO:0000259" key="12">
    <source>
        <dbReference type="Pfam" id="PF00137"/>
    </source>
</evidence>
<evidence type="ECO:0000256" key="11">
    <source>
        <dbReference type="HAMAP-Rule" id="MF_01396"/>
    </source>
</evidence>
<sequence length="66" mass="7190">MNLTFFGLCLACMGVSIAEGMIMSNLFKSAARQPEIINQLRSLLILGVAFVEGTFFVTLAMAFVIK</sequence>
<dbReference type="PROSITE" id="PS00605">
    <property type="entry name" value="ATPASE_C"/>
    <property type="match status" value="1"/>
</dbReference>
<evidence type="ECO:0000256" key="1">
    <source>
        <dbReference type="ARBA" id="ARBA00004141"/>
    </source>
</evidence>
<dbReference type="PRINTS" id="PR00124">
    <property type="entry name" value="ATPASEC"/>
</dbReference>
<evidence type="ECO:0000256" key="5">
    <source>
        <dbReference type="ARBA" id="ARBA00022692"/>
    </source>
</evidence>
<keyword evidence="8 11" id="KW-0406">Ion transport</keyword>